<reference evidence="3" key="1">
    <citation type="submission" date="2022-11" db="UniProtKB">
        <authorList>
            <consortium name="WormBaseParasite"/>
        </authorList>
    </citation>
    <scope>IDENTIFICATION</scope>
</reference>
<dbReference type="WBParaSite" id="jg16234">
    <property type="protein sequence ID" value="jg16234"/>
    <property type="gene ID" value="jg16234"/>
</dbReference>
<name>A0A915D7B0_9BILA</name>
<dbReference type="AlphaFoldDB" id="A0A915D7B0"/>
<evidence type="ECO:0000313" key="2">
    <source>
        <dbReference type="Proteomes" id="UP000887574"/>
    </source>
</evidence>
<keyword evidence="2" id="KW-1185">Reference proteome</keyword>
<evidence type="ECO:0000256" key="1">
    <source>
        <dbReference type="SAM" id="MobiDB-lite"/>
    </source>
</evidence>
<protein>
    <submittedName>
        <fullName evidence="3">Uncharacterized protein</fullName>
    </submittedName>
</protein>
<accession>A0A915D7B0</accession>
<feature type="compositionally biased region" description="Basic and acidic residues" evidence="1">
    <location>
        <begin position="182"/>
        <end position="207"/>
    </location>
</feature>
<feature type="region of interest" description="Disordered" evidence="1">
    <location>
        <begin position="95"/>
        <end position="219"/>
    </location>
</feature>
<organism evidence="2 3">
    <name type="scientific">Ditylenchus dipsaci</name>
    <dbReference type="NCBI Taxonomy" id="166011"/>
    <lineage>
        <taxon>Eukaryota</taxon>
        <taxon>Metazoa</taxon>
        <taxon>Ecdysozoa</taxon>
        <taxon>Nematoda</taxon>
        <taxon>Chromadorea</taxon>
        <taxon>Rhabditida</taxon>
        <taxon>Tylenchina</taxon>
        <taxon>Tylenchomorpha</taxon>
        <taxon>Sphaerularioidea</taxon>
        <taxon>Anguinidae</taxon>
        <taxon>Anguininae</taxon>
        <taxon>Ditylenchus</taxon>
    </lineage>
</organism>
<proteinExistence type="predicted"/>
<sequence>MWVLKKWLNGDDYSPSDRDFMAHFAAQFKMSNLLLFYYIEAHTDRVVASAFCTALFQRWLEKDQQVKDSFIINNMDDASKNDQGQIGWVMEPTENAAAPPTAPFATPASTPNVYASADSTSPPLLSSEPSSSVGLGYSSASTAKLQDDMKRAQAAAAAENQPETPRTRSNLKRHPYLSEIEPLQKTKDRRRLDKERNKSWKEEDRGSSGDGMKWRCTVM</sequence>
<feature type="compositionally biased region" description="Low complexity" evidence="1">
    <location>
        <begin position="119"/>
        <end position="141"/>
    </location>
</feature>
<feature type="compositionally biased region" description="Low complexity" evidence="1">
    <location>
        <begin position="95"/>
        <end position="111"/>
    </location>
</feature>
<dbReference type="Proteomes" id="UP000887574">
    <property type="component" value="Unplaced"/>
</dbReference>
<evidence type="ECO:0000313" key="3">
    <source>
        <dbReference type="WBParaSite" id="jg16234"/>
    </source>
</evidence>